<gene>
    <name evidence="4" type="ORF">RF679_18165</name>
</gene>
<dbReference type="Gene3D" id="2.120.10.30">
    <property type="entry name" value="TolB, C-terminal domain"/>
    <property type="match status" value="6"/>
</dbReference>
<keyword evidence="1" id="KW-0677">Repeat</keyword>
<evidence type="ECO:0008006" key="6">
    <source>
        <dbReference type="Google" id="ProtNLM"/>
    </source>
</evidence>
<feature type="chain" id="PRO_5045623598" description="SMP-30/Gluconolactonase/LRE-like region domain-containing protein" evidence="3">
    <location>
        <begin position="28"/>
        <end position="690"/>
    </location>
</feature>
<dbReference type="PANTHER" id="PTHR13833:SF71">
    <property type="entry name" value="NHL DOMAIN-CONTAINING PROTEIN"/>
    <property type="match status" value="1"/>
</dbReference>
<feature type="signal peptide" evidence="3">
    <location>
        <begin position="1"/>
        <end position="27"/>
    </location>
</feature>
<dbReference type="Proteomes" id="UP001181355">
    <property type="component" value="Chromosome"/>
</dbReference>
<dbReference type="InterPro" id="IPR001258">
    <property type="entry name" value="NHL_repeat"/>
</dbReference>
<protein>
    <recommendedName>
        <fullName evidence="6">SMP-30/Gluconolactonase/LRE-like region domain-containing protein</fullName>
    </recommendedName>
</protein>
<dbReference type="PANTHER" id="PTHR13833">
    <property type="match status" value="1"/>
</dbReference>
<dbReference type="PROSITE" id="PS51257">
    <property type="entry name" value="PROKAR_LIPOPROTEIN"/>
    <property type="match status" value="1"/>
</dbReference>
<evidence type="ECO:0000256" key="1">
    <source>
        <dbReference type="ARBA" id="ARBA00022737"/>
    </source>
</evidence>
<sequence>MRLLHSLAVTTACASLLACGGSGSSTATKSPDTSTTTPAPAIASLIAGSYYGAGNANGSLTAASITAPAGAVTDSVGNMFFVDSSDSTIRKVTPSGSVTSYAGVSGKRGTNDGPRDSANFTTPMGLAIDAQDNLYVSDVGVNNIRKISNAGVVTTVAGIASDTLEVVNGTANTAKFAAPFALAVDSTNNIYVIENTGRLRKISSSGIVSTLAGPDQLFARGASDGSGANVRFNSPKGIAIDKDNNIFIADTNNGTIRKITPSGLVSTYAGKAGSLGSTDGSINTALFSSPRSLRFDKQGNLYVVEAANNVIRKISSAGIVSTVAGNANAVGAYVDGVGGIARFNFPRDITFDLAGNAYVSDLSNSTIRKITTDGMVSTWFGPKSNSGIADGNGGRAQFFGPSGIVSDNVGNYYVSDTSNHTIRKVSASGDVTTLTGSPTEYGSTDANNRLSQFNSPLGLTFDKNGFLYVADSGNEAIRRVNTAGDVTTFARGGSSATMGAPHGLIFDASGNLLVTDNTYNAVRKISPTGQISLFAGSPNGLPGSSDFMGVSASFNCPSGIAIDKAGFIYVADTCNHTIRKINPNGLVSTYAGRAGESGSTDGDLNSARFNFPYGLKFDANDNLYVSESGTSLIRKISPAGLVSTYAGVAGSANLVPDAGSKTLAYPRGMTFDAQGRLVVLMNNGVFVINR</sequence>
<dbReference type="SUPFAM" id="SSF63829">
    <property type="entry name" value="Calcium-dependent phosphotriesterase"/>
    <property type="match status" value="2"/>
</dbReference>
<name>A0ABY9RH35_9BURK</name>
<feature type="repeat" description="NHL" evidence="2">
    <location>
        <begin position="232"/>
        <end position="262"/>
    </location>
</feature>
<feature type="repeat" description="NHL" evidence="2">
    <location>
        <begin position="554"/>
        <end position="584"/>
    </location>
</feature>
<reference evidence="4" key="1">
    <citation type="submission" date="2023-09" db="EMBL/GenBank/DDBJ databases">
        <title>Undibacterium sp. 20NA77.5 isolated from freshwater.</title>
        <authorList>
            <person name="Le V."/>
            <person name="Ko S.-R."/>
            <person name="Ahn C.-Y."/>
            <person name="Oh H.-M."/>
        </authorList>
    </citation>
    <scope>NUCLEOTIDE SEQUENCE</scope>
    <source>
        <strain evidence="4">20NA77.5</strain>
    </source>
</reference>
<proteinExistence type="predicted"/>
<dbReference type="RefSeq" id="WP_309482034.1">
    <property type="nucleotide sequence ID" value="NZ_CP133720.1"/>
</dbReference>
<dbReference type="CDD" id="cd05819">
    <property type="entry name" value="NHL"/>
    <property type="match status" value="1"/>
</dbReference>
<evidence type="ECO:0000256" key="2">
    <source>
        <dbReference type="PROSITE-ProRule" id="PRU00504"/>
    </source>
</evidence>
<evidence type="ECO:0000313" key="4">
    <source>
        <dbReference type="EMBL" id="WMW80542.1"/>
    </source>
</evidence>
<dbReference type="EMBL" id="CP133720">
    <property type="protein sequence ID" value="WMW80542.1"/>
    <property type="molecule type" value="Genomic_DNA"/>
</dbReference>
<dbReference type="SUPFAM" id="SSF101898">
    <property type="entry name" value="NHL repeat"/>
    <property type="match status" value="1"/>
</dbReference>
<accession>A0ABY9RH35</accession>
<evidence type="ECO:0000256" key="3">
    <source>
        <dbReference type="SAM" id="SignalP"/>
    </source>
</evidence>
<dbReference type="Pfam" id="PF01436">
    <property type="entry name" value="NHL"/>
    <property type="match status" value="3"/>
</dbReference>
<keyword evidence="5" id="KW-1185">Reference proteome</keyword>
<keyword evidence="3" id="KW-0732">Signal</keyword>
<organism evidence="4 5">
    <name type="scientific">Undibacterium cyanobacteriorum</name>
    <dbReference type="NCBI Taxonomy" id="3073561"/>
    <lineage>
        <taxon>Bacteria</taxon>
        <taxon>Pseudomonadati</taxon>
        <taxon>Pseudomonadota</taxon>
        <taxon>Betaproteobacteria</taxon>
        <taxon>Burkholderiales</taxon>
        <taxon>Oxalobacteraceae</taxon>
        <taxon>Undibacterium</taxon>
    </lineage>
</organism>
<evidence type="ECO:0000313" key="5">
    <source>
        <dbReference type="Proteomes" id="UP001181355"/>
    </source>
</evidence>
<dbReference type="PROSITE" id="PS51125">
    <property type="entry name" value="NHL"/>
    <property type="match status" value="2"/>
</dbReference>
<dbReference type="InterPro" id="IPR011042">
    <property type="entry name" value="6-blade_b-propeller_TolB-like"/>
</dbReference>